<keyword evidence="1" id="KW-0812">Transmembrane</keyword>
<proteinExistence type="predicted"/>
<dbReference type="Proteomes" id="UP000199699">
    <property type="component" value="Unassembled WGS sequence"/>
</dbReference>
<protein>
    <submittedName>
        <fullName evidence="2">Uncharacterized protein</fullName>
    </submittedName>
</protein>
<dbReference type="InterPro" id="IPR006311">
    <property type="entry name" value="TAT_signal"/>
</dbReference>
<evidence type="ECO:0000256" key="1">
    <source>
        <dbReference type="SAM" id="Phobius"/>
    </source>
</evidence>
<dbReference type="AlphaFoldDB" id="A0A1C6SRN9"/>
<organism evidence="2 3">
    <name type="scientific">Micromonospora nigra</name>
    <dbReference type="NCBI Taxonomy" id="145857"/>
    <lineage>
        <taxon>Bacteria</taxon>
        <taxon>Bacillati</taxon>
        <taxon>Actinomycetota</taxon>
        <taxon>Actinomycetes</taxon>
        <taxon>Micromonosporales</taxon>
        <taxon>Micromonosporaceae</taxon>
        <taxon>Micromonospora</taxon>
    </lineage>
</organism>
<dbReference type="RefSeq" id="WP_091086320.1">
    <property type="nucleotide sequence ID" value="NZ_FMHT01000003.1"/>
</dbReference>
<keyword evidence="3" id="KW-1185">Reference proteome</keyword>
<gene>
    <name evidence="2" type="ORF">GA0070616_4431</name>
</gene>
<feature type="transmembrane region" description="Helical" evidence="1">
    <location>
        <begin position="225"/>
        <end position="248"/>
    </location>
</feature>
<sequence length="378" mass="39733">MTTVDTSRPPSRRVSTTRRDLLRLRTTLLVATALALAGSLAVFLGVARTADAAAGRSVPAVLAVHDAQQALRSAHAAAVRNLSDGGLVLGEPGVEYQRQIAGAGQYLTLVAENNAAGDAGTRDIQTVEALLVTYTGLIGQADARYRDAGLRALGAAALRDAASLLDDILELLDALRHKQLAVLDAQVETGWTNWFTALAWLLPLVALGVLLLVAQRYLARRFRRVVNLPLLLATVATVAMVAMTSLSLRSGAQLDAVREDLQVVGTSRQEQLHEARVEAAGQLAAEVREQCPRACDTALAAIDAEARPVPAASPAPAADPDEKARADADAEVDVAARADSAADSRSVEFVLPLLALGIAALVLAGLQPRLAEYGYRST</sequence>
<keyword evidence="1" id="KW-0472">Membrane</keyword>
<keyword evidence="1" id="KW-1133">Transmembrane helix</keyword>
<evidence type="ECO:0000313" key="2">
    <source>
        <dbReference type="EMBL" id="SCL32304.1"/>
    </source>
</evidence>
<dbReference type="PROSITE" id="PS51318">
    <property type="entry name" value="TAT"/>
    <property type="match status" value="1"/>
</dbReference>
<name>A0A1C6SRN9_9ACTN</name>
<feature type="transmembrane region" description="Helical" evidence="1">
    <location>
        <begin position="349"/>
        <end position="366"/>
    </location>
</feature>
<dbReference type="EMBL" id="FMHT01000003">
    <property type="protein sequence ID" value="SCL32304.1"/>
    <property type="molecule type" value="Genomic_DNA"/>
</dbReference>
<dbReference type="STRING" id="145857.GA0070616_4431"/>
<accession>A0A1C6SRN9</accession>
<reference evidence="2 3" key="1">
    <citation type="submission" date="2016-06" db="EMBL/GenBank/DDBJ databases">
        <authorList>
            <person name="Kjaerup R.B."/>
            <person name="Dalgaard T.S."/>
            <person name="Juul-Madsen H.R."/>
        </authorList>
    </citation>
    <scope>NUCLEOTIDE SEQUENCE [LARGE SCALE GENOMIC DNA]</scope>
    <source>
        <strain evidence="2 3">DSM 43818</strain>
    </source>
</reference>
<evidence type="ECO:0000313" key="3">
    <source>
        <dbReference type="Proteomes" id="UP000199699"/>
    </source>
</evidence>
<feature type="transmembrane region" description="Helical" evidence="1">
    <location>
        <begin position="194"/>
        <end position="213"/>
    </location>
</feature>